<protein>
    <submittedName>
        <fullName evidence="2">Uncharacterized protein</fullName>
    </submittedName>
</protein>
<reference evidence="2 3" key="1">
    <citation type="submission" date="2014-10" db="EMBL/GenBank/DDBJ databases">
        <title>Draft genome sequence of Actinoplanes utahensis NRRL 12052.</title>
        <authorList>
            <person name="Velasco-Bucheli B."/>
            <person name="del Cerro C."/>
            <person name="Hormigo D."/>
            <person name="Garcia J.L."/>
            <person name="Acebal C."/>
            <person name="Arroyo M."/>
            <person name="de la Mata I."/>
        </authorList>
    </citation>
    <scope>NUCLEOTIDE SEQUENCE [LARGE SCALE GENOMIC DNA]</scope>
    <source>
        <strain evidence="2 3">NRRL 12052</strain>
    </source>
</reference>
<evidence type="ECO:0000256" key="1">
    <source>
        <dbReference type="SAM" id="MobiDB-lite"/>
    </source>
</evidence>
<dbReference type="Proteomes" id="UP000054537">
    <property type="component" value="Unassembled WGS sequence"/>
</dbReference>
<feature type="region of interest" description="Disordered" evidence="1">
    <location>
        <begin position="92"/>
        <end position="111"/>
    </location>
</feature>
<organism evidence="2 3">
    <name type="scientific">Actinoplanes utahensis</name>
    <dbReference type="NCBI Taxonomy" id="1869"/>
    <lineage>
        <taxon>Bacteria</taxon>
        <taxon>Bacillati</taxon>
        <taxon>Actinomycetota</taxon>
        <taxon>Actinomycetes</taxon>
        <taxon>Micromonosporales</taxon>
        <taxon>Micromonosporaceae</taxon>
        <taxon>Actinoplanes</taxon>
    </lineage>
</organism>
<dbReference type="STRING" id="1869.MB27_10035"/>
<name>A0A0A6UMW3_ACTUT</name>
<sequence>MRELPFRQLARLRPPVSAGCSSASAGMPLSSGDGAADAAADCPGTAWLCTGGEAPVAAGVESHPASGSARSVAEAAKRITFFCMRCTLPGRSTADTRPGRKVARMGGQPAL</sequence>
<dbReference type="RefSeq" id="WP_043523972.1">
    <property type="nucleotide sequence ID" value="NZ_JRTT01000010.1"/>
</dbReference>
<dbReference type="AlphaFoldDB" id="A0A0A6UMW3"/>
<proteinExistence type="predicted"/>
<comment type="caution">
    <text evidence="2">The sequence shown here is derived from an EMBL/GenBank/DDBJ whole genome shotgun (WGS) entry which is preliminary data.</text>
</comment>
<accession>A0A0A6UMW3</accession>
<evidence type="ECO:0000313" key="3">
    <source>
        <dbReference type="Proteomes" id="UP000054537"/>
    </source>
</evidence>
<keyword evidence="3" id="KW-1185">Reference proteome</keyword>
<evidence type="ECO:0000313" key="2">
    <source>
        <dbReference type="EMBL" id="KHD77465.1"/>
    </source>
</evidence>
<gene>
    <name evidence="2" type="ORF">MB27_10035</name>
</gene>
<dbReference type="EMBL" id="JRTT01000010">
    <property type="protein sequence ID" value="KHD77465.1"/>
    <property type="molecule type" value="Genomic_DNA"/>
</dbReference>